<dbReference type="InterPro" id="IPR052585">
    <property type="entry name" value="Lipid_raft_assoc_Zn_ADH"/>
</dbReference>
<dbReference type="Pfam" id="PF08240">
    <property type="entry name" value="ADH_N"/>
    <property type="match status" value="1"/>
</dbReference>
<comment type="caution">
    <text evidence="3">The sequence shown here is derived from an EMBL/GenBank/DDBJ whole genome shotgun (WGS) entry which is preliminary data.</text>
</comment>
<gene>
    <name evidence="3" type="ORF">AB0E89_15490</name>
</gene>
<evidence type="ECO:0000313" key="4">
    <source>
        <dbReference type="Proteomes" id="UP001550739"/>
    </source>
</evidence>
<evidence type="ECO:0000313" key="3">
    <source>
        <dbReference type="EMBL" id="MEU3781965.1"/>
    </source>
</evidence>
<organism evidence="3 4">
    <name type="scientific">Streptomyces sp. 900129855</name>
    <dbReference type="NCBI Taxonomy" id="3155129"/>
    <lineage>
        <taxon>Bacteria</taxon>
        <taxon>Bacillati</taxon>
        <taxon>Actinomycetota</taxon>
        <taxon>Actinomycetes</taxon>
        <taxon>Kitasatosporales</taxon>
        <taxon>Streptomycetaceae</taxon>
        <taxon>Streptomyces</taxon>
    </lineage>
</organism>
<name>A0ABV2ZIQ7_9ACTN</name>
<dbReference type="Proteomes" id="UP001550739">
    <property type="component" value="Unassembled WGS sequence"/>
</dbReference>
<keyword evidence="4" id="KW-1185">Reference proteome</keyword>
<dbReference type="InterPro" id="IPR011032">
    <property type="entry name" value="GroES-like_sf"/>
</dbReference>
<sequence>MPEPGPGEVVVEVRAAGINPFDAVIRSGVIRDLFPVEFPSGQGYELAGVVVAVGAGVEETSVGDEVLGWTPGPSALATHAAVPAAQRLPKPARLGWEAAGALHLAGSTAHAALHAVSPGPGRRSRCPQPRAGSAPSSCRCSCHHPRSPERPGVRAVEVAAATRPTRTPPAQHHSAFRTVLPLIEQLLRGLFGIALFRAGQVTGDAGPVSRQALKRYEPARARYT</sequence>
<dbReference type="PANTHER" id="PTHR43482">
    <property type="entry name" value="PROTEIN AST1-RELATED"/>
    <property type="match status" value="1"/>
</dbReference>
<dbReference type="InterPro" id="IPR013154">
    <property type="entry name" value="ADH-like_N"/>
</dbReference>
<dbReference type="RefSeq" id="WP_361702645.1">
    <property type="nucleotide sequence ID" value="NZ_JBEZVE010000007.1"/>
</dbReference>
<proteinExistence type="predicted"/>
<feature type="domain" description="Enoyl reductase (ER)" evidence="2">
    <location>
        <begin position="2"/>
        <end position="221"/>
    </location>
</feature>
<dbReference type="InterPro" id="IPR020843">
    <property type="entry name" value="ER"/>
</dbReference>
<feature type="region of interest" description="Disordered" evidence="1">
    <location>
        <begin position="115"/>
        <end position="151"/>
    </location>
</feature>
<evidence type="ECO:0000259" key="2">
    <source>
        <dbReference type="SMART" id="SM00829"/>
    </source>
</evidence>
<dbReference type="PANTHER" id="PTHR43482:SF1">
    <property type="entry name" value="PROTEIN AST1-RELATED"/>
    <property type="match status" value="1"/>
</dbReference>
<protein>
    <submittedName>
        <fullName evidence="3">Alcohol dehydrogenase catalytic domain-containing protein</fullName>
    </submittedName>
</protein>
<reference evidence="3 4" key="1">
    <citation type="submission" date="2024-06" db="EMBL/GenBank/DDBJ databases">
        <title>The Natural Products Discovery Center: Release of the First 8490 Sequenced Strains for Exploring Actinobacteria Biosynthetic Diversity.</title>
        <authorList>
            <person name="Kalkreuter E."/>
            <person name="Kautsar S.A."/>
            <person name="Yang D."/>
            <person name="Bader C.D."/>
            <person name="Teijaro C.N."/>
            <person name="Fluegel L."/>
            <person name="Davis C.M."/>
            <person name="Simpson J.R."/>
            <person name="Lauterbach L."/>
            <person name="Steele A.D."/>
            <person name="Gui C."/>
            <person name="Meng S."/>
            <person name="Li G."/>
            <person name="Viehrig K."/>
            <person name="Ye F."/>
            <person name="Su P."/>
            <person name="Kiefer A.F."/>
            <person name="Nichols A."/>
            <person name="Cepeda A.J."/>
            <person name="Yan W."/>
            <person name="Fan B."/>
            <person name="Jiang Y."/>
            <person name="Adhikari A."/>
            <person name="Zheng C.-J."/>
            <person name="Schuster L."/>
            <person name="Cowan T.M."/>
            <person name="Smanski M.J."/>
            <person name="Chevrette M.G."/>
            <person name="De Carvalho L.P.S."/>
            <person name="Shen B."/>
        </authorList>
    </citation>
    <scope>NUCLEOTIDE SEQUENCE [LARGE SCALE GENOMIC DNA]</scope>
    <source>
        <strain evidence="3 4">NPDC033843</strain>
    </source>
</reference>
<dbReference type="SMART" id="SM00829">
    <property type="entry name" value="PKS_ER"/>
    <property type="match status" value="1"/>
</dbReference>
<accession>A0ABV2ZIQ7</accession>
<evidence type="ECO:0000256" key="1">
    <source>
        <dbReference type="SAM" id="MobiDB-lite"/>
    </source>
</evidence>
<dbReference type="Gene3D" id="3.90.180.10">
    <property type="entry name" value="Medium-chain alcohol dehydrogenases, catalytic domain"/>
    <property type="match status" value="1"/>
</dbReference>
<dbReference type="SUPFAM" id="SSF50129">
    <property type="entry name" value="GroES-like"/>
    <property type="match status" value="1"/>
</dbReference>
<dbReference type="EMBL" id="JBEZVE010000007">
    <property type="protein sequence ID" value="MEU3781965.1"/>
    <property type="molecule type" value="Genomic_DNA"/>
</dbReference>